<organism evidence="2 3">
    <name type="scientific">Flavobacterium aquariorum</name>
    <dbReference type="NCBI Taxonomy" id="2217670"/>
    <lineage>
        <taxon>Bacteria</taxon>
        <taxon>Pseudomonadati</taxon>
        <taxon>Bacteroidota</taxon>
        <taxon>Flavobacteriia</taxon>
        <taxon>Flavobacteriales</taxon>
        <taxon>Flavobacteriaceae</taxon>
        <taxon>Flavobacterium</taxon>
    </lineage>
</organism>
<dbReference type="InterPro" id="IPR053182">
    <property type="entry name" value="YobU-like_regulator"/>
</dbReference>
<dbReference type="PANTHER" id="PTHR36444">
    <property type="entry name" value="TRANSCRIPTIONAL REGULATOR PROTEIN YOBU-RELATED"/>
    <property type="match status" value="1"/>
</dbReference>
<gene>
    <name evidence="2" type="ORF">DOS84_17015</name>
</gene>
<evidence type="ECO:0000313" key="2">
    <source>
        <dbReference type="EMBL" id="PZX92234.1"/>
    </source>
</evidence>
<dbReference type="PANTHER" id="PTHR36444:SF2">
    <property type="entry name" value="TRANSCRIPTIONAL REGULATOR PROTEIN YOBU-RELATED"/>
    <property type="match status" value="1"/>
</dbReference>
<evidence type="ECO:0000313" key="3">
    <source>
        <dbReference type="Proteomes" id="UP000249177"/>
    </source>
</evidence>
<dbReference type="Gene3D" id="3.20.80.10">
    <property type="entry name" value="Regulatory factor, effector binding domain"/>
    <property type="match status" value="1"/>
</dbReference>
<dbReference type="Pfam" id="PF14526">
    <property type="entry name" value="Cass2"/>
    <property type="match status" value="1"/>
</dbReference>
<reference evidence="2 3" key="1">
    <citation type="submission" date="2018-06" db="EMBL/GenBank/DDBJ databases">
        <title>Flavobacterium sp IMCC34762, genome.</title>
        <authorList>
            <person name="Joung Y."/>
            <person name="Cho J."/>
            <person name="Song J."/>
        </authorList>
    </citation>
    <scope>NUCLEOTIDE SEQUENCE [LARGE SCALE GENOMIC DNA]</scope>
    <source>
        <strain evidence="2 3">IMCC34762</strain>
    </source>
</reference>
<protein>
    <submittedName>
        <fullName evidence="2">AraC family transcriptional regulator</fullName>
    </submittedName>
</protein>
<evidence type="ECO:0000259" key="1">
    <source>
        <dbReference type="SMART" id="SM00871"/>
    </source>
</evidence>
<dbReference type="SUPFAM" id="SSF55136">
    <property type="entry name" value="Probable bacterial effector-binding domain"/>
    <property type="match status" value="1"/>
</dbReference>
<dbReference type="InterPro" id="IPR010499">
    <property type="entry name" value="AraC_E-bd"/>
</dbReference>
<dbReference type="InterPro" id="IPR029441">
    <property type="entry name" value="Cass2"/>
</dbReference>
<dbReference type="RefSeq" id="WP_111411297.1">
    <property type="nucleotide sequence ID" value="NZ_QKXH01000012.1"/>
</dbReference>
<dbReference type="AlphaFoldDB" id="A0A2W7TRH2"/>
<dbReference type="EMBL" id="QKXH01000012">
    <property type="protein sequence ID" value="PZX92234.1"/>
    <property type="molecule type" value="Genomic_DNA"/>
</dbReference>
<keyword evidence="3" id="KW-1185">Reference proteome</keyword>
<dbReference type="InterPro" id="IPR011256">
    <property type="entry name" value="Reg_factor_effector_dom_sf"/>
</dbReference>
<dbReference type="OrthoDB" id="9801008at2"/>
<dbReference type="SMART" id="SM00871">
    <property type="entry name" value="AraC_E_bind"/>
    <property type="match status" value="1"/>
</dbReference>
<feature type="domain" description="AraC effector-binding" evidence="1">
    <location>
        <begin position="1"/>
        <end position="153"/>
    </location>
</feature>
<sequence length="153" mass="17731">MSKLHLDEIKLIGLALSKKTTNANGQSSIDCGSLWHKFEKENYFDKIQNKLTDEIIAVYHDYEGDHAQPFSYFIGCKAPLDTKTPIGMESLIIPNQTFRKIIAKGEMPYCLIKAWKEIWDSNIPRSYKTDFEVYDKRSKDWSNAEVDIYISIQ</sequence>
<proteinExistence type="predicted"/>
<comment type="caution">
    <text evidence="2">The sequence shown here is derived from an EMBL/GenBank/DDBJ whole genome shotgun (WGS) entry which is preliminary data.</text>
</comment>
<name>A0A2W7TRH2_9FLAO</name>
<accession>A0A2W7TRH2</accession>
<dbReference type="Proteomes" id="UP000249177">
    <property type="component" value="Unassembled WGS sequence"/>
</dbReference>